<dbReference type="EMBL" id="JACYCF010000063">
    <property type="protein sequence ID" value="KAF8747597.1"/>
    <property type="molecule type" value="Genomic_DNA"/>
</dbReference>
<gene>
    <name evidence="1" type="ORF">RHS01_11327</name>
</gene>
<reference evidence="1" key="1">
    <citation type="submission" date="2020-09" db="EMBL/GenBank/DDBJ databases">
        <title>Comparative genome analyses of four rice-infecting Rhizoctonia solani isolates reveal extensive enrichment of homogalacturonan modification genes.</title>
        <authorList>
            <person name="Lee D.-Y."/>
            <person name="Jeon J."/>
            <person name="Kim K.-T."/>
            <person name="Cheong K."/>
            <person name="Song H."/>
            <person name="Choi G."/>
            <person name="Ko J."/>
            <person name="Opiyo S.O."/>
            <person name="Zuo S."/>
            <person name="Madhav S."/>
            <person name="Lee Y.-H."/>
            <person name="Wang G.-L."/>
        </authorList>
    </citation>
    <scope>NUCLEOTIDE SEQUENCE</scope>
    <source>
        <strain evidence="1">AG1-IA B2</strain>
    </source>
</reference>
<evidence type="ECO:0000313" key="2">
    <source>
        <dbReference type="Proteomes" id="UP000614334"/>
    </source>
</evidence>
<proteinExistence type="predicted"/>
<dbReference type="AlphaFoldDB" id="A0A8H7LZ16"/>
<protein>
    <submittedName>
        <fullName evidence="1">Uncharacterized protein</fullName>
    </submittedName>
</protein>
<name>A0A8H7LZ16_9AGAM</name>
<sequence length="267" mass="29761">MPSLNALPPLGDLFLEDEVARKAYLRLLENPEELPTMILGQMLIQAPAATARTYVADLINRCPHQPRLVLPFIDICPSKRSVSSSYFTHTINATLGLAPRFVAPGPDQPRRGQEALLRDNHRCMLTRQWIATPLDSSLGYMPKLLQTKAAARNTGCTHIVSQYGEHASNCQETTVWELTRLLGGILNDELDAEGARNLGNIWLEPTRVRNNGILLHQKSHMAALYLAQDVENQYFIRGLEEPECTGLPERVPFLAAFPTLGFPTLNN</sequence>
<organism evidence="1 2">
    <name type="scientific">Rhizoctonia solani</name>
    <dbReference type="NCBI Taxonomy" id="456999"/>
    <lineage>
        <taxon>Eukaryota</taxon>
        <taxon>Fungi</taxon>
        <taxon>Dikarya</taxon>
        <taxon>Basidiomycota</taxon>
        <taxon>Agaricomycotina</taxon>
        <taxon>Agaricomycetes</taxon>
        <taxon>Cantharellales</taxon>
        <taxon>Ceratobasidiaceae</taxon>
        <taxon>Rhizoctonia</taxon>
    </lineage>
</organism>
<dbReference type="Proteomes" id="UP000614334">
    <property type="component" value="Unassembled WGS sequence"/>
</dbReference>
<comment type="caution">
    <text evidence="1">The sequence shown here is derived from an EMBL/GenBank/DDBJ whole genome shotgun (WGS) entry which is preliminary data.</text>
</comment>
<evidence type="ECO:0000313" key="1">
    <source>
        <dbReference type="EMBL" id="KAF8747597.1"/>
    </source>
</evidence>
<accession>A0A8H7LZ16</accession>